<name>K1QCV6_MAGGI</name>
<dbReference type="AlphaFoldDB" id="K1QCV6"/>
<dbReference type="InParanoid" id="K1QCV6"/>
<evidence type="ECO:0000313" key="1">
    <source>
        <dbReference type="EMBL" id="EKC34727.1"/>
    </source>
</evidence>
<dbReference type="EMBL" id="JH823219">
    <property type="protein sequence ID" value="EKC34727.1"/>
    <property type="molecule type" value="Genomic_DNA"/>
</dbReference>
<reference evidence="1" key="1">
    <citation type="journal article" date="2012" name="Nature">
        <title>The oyster genome reveals stress adaptation and complexity of shell formation.</title>
        <authorList>
            <person name="Zhang G."/>
            <person name="Fang X."/>
            <person name="Guo X."/>
            <person name="Li L."/>
            <person name="Luo R."/>
            <person name="Xu F."/>
            <person name="Yang P."/>
            <person name="Zhang L."/>
            <person name="Wang X."/>
            <person name="Qi H."/>
            <person name="Xiong Z."/>
            <person name="Que H."/>
            <person name="Xie Y."/>
            <person name="Holland P.W."/>
            <person name="Paps J."/>
            <person name="Zhu Y."/>
            <person name="Wu F."/>
            <person name="Chen Y."/>
            <person name="Wang J."/>
            <person name="Peng C."/>
            <person name="Meng J."/>
            <person name="Yang L."/>
            <person name="Liu J."/>
            <person name="Wen B."/>
            <person name="Zhang N."/>
            <person name="Huang Z."/>
            <person name="Zhu Q."/>
            <person name="Feng Y."/>
            <person name="Mount A."/>
            <person name="Hedgecock D."/>
            <person name="Xu Z."/>
            <person name="Liu Y."/>
            <person name="Domazet-Loso T."/>
            <person name="Du Y."/>
            <person name="Sun X."/>
            <person name="Zhang S."/>
            <person name="Liu B."/>
            <person name="Cheng P."/>
            <person name="Jiang X."/>
            <person name="Li J."/>
            <person name="Fan D."/>
            <person name="Wang W."/>
            <person name="Fu W."/>
            <person name="Wang T."/>
            <person name="Wang B."/>
            <person name="Zhang J."/>
            <person name="Peng Z."/>
            <person name="Li Y."/>
            <person name="Li N."/>
            <person name="Wang J."/>
            <person name="Chen M."/>
            <person name="He Y."/>
            <person name="Tan F."/>
            <person name="Song X."/>
            <person name="Zheng Q."/>
            <person name="Huang R."/>
            <person name="Yang H."/>
            <person name="Du X."/>
            <person name="Chen L."/>
            <person name="Yang M."/>
            <person name="Gaffney P.M."/>
            <person name="Wang S."/>
            <person name="Luo L."/>
            <person name="She Z."/>
            <person name="Ming Y."/>
            <person name="Huang W."/>
            <person name="Zhang S."/>
            <person name="Huang B."/>
            <person name="Zhang Y."/>
            <person name="Qu T."/>
            <person name="Ni P."/>
            <person name="Miao G."/>
            <person name="Wang J."/>
            <person name="Wang Q."/>
            <person name="Steinberg C.E."/>
            <person name="Wang H."/>
            <person name="Li N."/>
            <person name="Qian L."/>
            <person name="Zhang G."/>
            <person name="Li Y."/>
            <person name="Yang H."/>
            <person name="Liu X."/>
            <person name="Wang J."/>
            <person name="Yin Y."/>
            <person name="Wang J."/>
        </authorList>
    </citation>
    <scope>NUCLEOTIDE SEQUENCE [LARGE SCALE GENOMIC DNA]</scope>
    <source>
        <strain evidence="1">05x7-T-G4-1.051#20</strain>
    </source>
</reference>
<accession>K1QCV6</accession>
<proteinExistence type="predicted"/>
<organism evidence="1">
    <name type="scientific">Magallana gigas</name>
    <name type="common">Pacific oyster</name>
    <name type="synonym">Crassostrea gigas</name>
    <dbReference type="NCBI Taxonomy" id="29159"/>
    <lineage>
        <taxon>Eukaryota</taxon>
        <taxon>Metazoa</taxon>
        <taxon>Spiralia</taxon>
        <taxon>Lophotrochozoa</taxon>
        <taxon>Mollusca</taxon>
        <taxon>Bivalvia</taxon>
        <taxon>Autobranchia</taxon>
        <taxon>Pteriomorphia</taxon>
        <taxon>Ostreida</taxon>
        <taxon>Ostreoidea</taxon>
        <taxon>Ostreidae</taxon>
        <taxon>Magallana</taxon>
    </lineage>
</organism>
<gene>
    <name evidence="1" type="ORF">CGI_10021708</name>
</gene>
<dbReference type="HOGENOM" id="CLU_2087144_0_0_1"/>
<sequence>MDVKMLNDTFREEPSVSFANDTLYSSAIVVEREDITGYQANDKKRKVVNVLPYACSEKGTVYSFVNRKPIIEQPTTEGVYNHLREEEKNDNEHDDNYDHACAASYLGTEPSVYSNMP</sequence>
<protein>
    <submittedName>
        <fullName evidence="1">Uncharacterized protein</fullName>
    </submittedName>
</protein>